<organism evidence="2 3">
    <name type="scientific">Octopus sinensis</name>
    <name type="common">East Asian common octopus</name>
    <dbReference type="NCBI Taxonomy" id="2607531"/>
    <lineage>
        <taxon>Eukaryota</taxon>
        <taxon>Metazoa</taxon>
        <taxon>Spiralia</taxon>
        <taxon>Lophotrochozoa</taxon>
        <taxon>Mollusca</taxon>
        <taxon>Cephalopoda</taxon>
        <taxon>Coleoidea</taxon>
        <taxon>Octopodiformes</taxon>
        <taxon>Octopoda</taxon>
        <taxon>Incirrata</taxon>
        <taxon>Octopodidae</taxon>
        <taxon>Octopus</taxon>
    </lineage>
</organism>
<evidence type="ECO:0000313" key="3">
    <source>
        <dbReference type="RefSeq" id="XP_036368610.1"/>
    </source>
</evidence>
<keyword evidence="1" id="KW-0732">Signal</keyword>
<dbReference type="KEGG" id="osn:118767709"/>
<feature type="chain" id="PRO_5028870954" evidence="1">
    <location>
        <begin position="18"/>
        <end position="136"/>
    </location>
</feature>
<protein>
    <submittedName>
        <fullName evidence="3">Uncharacterized protein LOC118767709</fullName>
    </submittedName>
</protein>
<sequence length="136" mass="13504">MYKFMLIAALFVAGAYGECNTGVAVGCIVGKINEVATNLNRSDLCSDLTSVANCMAAADCAGNAAFLTSMCDDANCNVNVGTECILRLGAGLGILSSGAAAGSSALGACISGSLCMAPELVPLKTGNVCVPLDAKV</sequence>
<dbReference type="AlphaFoldDB" id="A0A7E6FMG6"/>
<reference evidence="3" key="1">
    <citation type="submission" date="2025-08" db="UniProtKB">
        <authorList>
            <consortium name="RefSeq"/>
        </authorList>
    </citation>
    <scope>IDENTIFICATION</scope>
</reference>
<evidence type="ECO:0000313" key="2">
    <source>
        <dbReference type="Proteomes" id="UP000515154"/>
    </source>
</evidence>
<accession>A0A7E6FMG6</accession>
<feature type="signal peptide" evidence="1">
    <location>
        <begin position="1"/>
        <end position="17"/>
    </location>
</feature>
<proteinExistence type="predicted"/>
<keyword evidence="2" id="KW-1185">Reference proteome</keyword>
<dbReference type="Proteomes" id="UP000515154">
    <property type="component" value="Linkage group LG24"/>
</dbReference>
<evidence type="ECO:0000256" key="1">
    <source>
        <dbReference type="SAM" id="SignalP"/>
    </source>
</evidence>
<dbReference type="RefSeq" id="XP_036368610.1">
    <property type="nucleotide sequence ID" value="XM_036512717.1"/>
</dbReference>
<gene>
    <name evidence="3" type="primary">LOC118767709</name>
</gene>
<name>A0A7E6FMG6_9MOLL</name>